<dbReference type="EnsemblBacteria" id="ABF90113">
    <property type="protein sequence ID" value="ABF90113"/>
    <property type="gene ID" value="MXAN_7286"/>
</dbReference>
<dbReference type="RefSeq" id="WP_011557205.1">
    <property type="nucleotide sequence ID" value="NC_008095.1"/>
</dbReference>
<dbReference type="AlphaFoldDB" id="Q1CW24"/>
<organism evidence="2 3">
    <name type="scientific">Myxococcus xanthus (strain DK1622)</name>
    <dbReference type="NCBI Taxonomy" id="246197"/>
    <lineage>
        <taxon>Bacteria</taxon>
        <taxon>Pseudomonadati</taxon>
        <taxon>Myxococcota</taxon>
        <taxon>Myxococcia</taxon>
        <taxon>Myxococcales</taxon>
        <taxon>Cystobacterineae</taxon>
        <taxon>Myxococcaceae</taxon>
        <taxon>Myxococcus</taxon>
    </lineage>
</organism>
<dbReference type="STRING" id="246197.MXAN_7286"/>
<protein>
    <recommendedName>
        <fullName evidence="4">Nucleotidyltransferase</fullName>
    </recommendedName>
</protein>
<sequence>MALPLPTYFEDFLQGIRPTAAQRQDMITGHSTLKERLLADEKLSPGFVSLFLQGSYKRRTAVRPKDGKRADVDLIVVTRMKESEFTPAQAMACFKPFLDQHYAGKYRQQGRSFGIELSYVEMDLVITAAPSEAEAGVYSELAKSEGQLRADEDTDQSLLKVVEESASLWRSQRLRIPDRDAGAWQDTHPLAQLTWTSQKNARCSRHFVNVVKALKWWRLVHLDELPERPKSYPLEHLIGDCCPDGITSVAEGVVRTLENFAQRYAIHAAAHQSPHSPDRGVDQNVMARISGSDFAKFHAQVVKASQTARQAFDAPDAQAAAPLWRELFGDKFPNAPDAGGGGSPSKGGFSKHEGGPGTVGGGRFARE</sequence>
<reference evidence="2 3" key="1">
    <citation type="journal article" date="2006" name="Proc. Natl. Acad. Sci. U.S.A.">
        <title>Evolution of sensory complexity recorded in a myxobacterial genome.</title>
        <authorList>
            <person name="Goldman B.S."/>
            <person name="Nierman W.C."/>
            <person name="Kaiser D."/>
            <person name="Slater S.C."/>
            <person name="Durkin A.S."/>
            <person name="Eisen J.A."/>
            <person name="Ronning C.M."/>
            <person name="Barbazuk W.B."/>
            <person name="Blanchard M."/>
            <person name="Field C."/>
            <person name="Halling C."/>
            <person name="Hinkle G."/>
            <person name="Iartchuk O."/>
            <person name="Kim H.S."/>
            <person name="Mackenzie C."/>
            <person name="Madupu R."/>
            <person name="Miller N."/>
            <person name="Shvartsbeyn A."/>
            <person name="Sullivan S.A."/>
            <person name="Vaudin M."/>
            <person name="Wiegand R."/>
            <person name="Kaplan H.B."/>
        </authorList>
    </citation>
    <scope>NUCLEOTIDE SEQUENCE [LARGE SCALE GENOMIC DNA]</scope>
    <source>
        <strain evidence="3">DK1622</strain>
    </source>
</reference>
<evidence type="ECO:0000313" key="3">
    <source>
        <dbReference type="Proteomes" id="UP000002402"/>
    </source>
</evidence>
<evidence type="ECO:0000256" key="1">
    <source>
        <dbReference type="SAM" id="MobiDB-lite"/>
    </source>
</evidence>
<feature type="compositionally biased region" description="Gly residues" evidence="1">
    <location>
        <begin position="355"/>
        <end position="367"/>
    </location>
</feature>
<keyword evidence="3" id="KW-1185">Reference proteome</keyword>
<feature type="region of interest" description="Disordered" evidence="1">
    <location>
        <begin position="330"/>
        <end position="367"/>
    </location>
</feature>
<dbReference type="KEGG" id="mxa:MXAN_7286"/>
<dbReference type="HOGENOM" id="CLU_843621_0_0_7"/>
<accession>Q1CW24</accession>
<gene>
    <name evidence="2" type="ordered locus">MXAN_7286</name>
</gene>
<dbReference type="EMBL" id="CP000113">
    <property type="protein sequence ID" value="ABF90113.1"/>
    <property type="molecule type" value="Genomic_DNA"/>
</dbReference>
<dbReference type="Proteomes" id="UP000002402">
    <property type="component" value="Chromosome"/>
</dbReference>
<dbReference type="eggNOG" id="COG1746">
    <property type="taxonomic scope" value="Bacteria"/>
</dbReference>
<dbReference type="OrthoDB" id="2082416at2"/>
<dbReference type="Pfam" id="PF18144">
    <property type="entry name" value="SMODS"/>
    <property type="match status" value="1"/>
</dbReference>
<evidence type="ECO:0008006" key="4">
    <source>
        <dbReference type="Google" id="ProtNLM"/>
    </source>
</evidence>
<proteinExistence type="predicted"/>
<evidence type="ECO:0000313" key="2">
    <source>
        <dbReference type="EMBL" id="ABF90113.1"/>
    </source>
</evidence>
<name>Q1CW24_MYXXD</name>
<dbReference type="SMR" id="Q1CW24"/>
<dbReference type="GeneID" id="41364448"/>